<sequence>MNQSQFDEVYQKVSDEIIKGGKTSRKLNLKSTLFSFVPILSWLPNYKFAEYFQGDFIAGATCAIMHVPQGMAYASLIPGLPLIHGVYSSFFASFVYMFFGTSRHISVGVFAVGSMMVGSVVSKFSEQLPSPTNLTMSDDSPSHLDPLILISSITFLVGIIQVTMGALKLGFMTNYMSDALVSGFTTGSACHVMMSQLSKVFGYKINKYSGFGMLVFMAKEIIEKLVEINWLVFGIAMFGLVFLLVGKEFVNPWFKQYSKVPIPLELSLVVIGTVVSIVFNLGNDYHVPTVNHITNGFPLPRLPDFTLIPSLFLDCLSIAVVCYMFIISMGKLFAKKHKYIVDSTQELYACGFMSILGSMFPIYPSGASLSRSSVCEMSGVKTQLNALFSSFFLVIVIMWLGKYVEPLPMCILASIVISSLKPLFMQFSELPRLWKINKYDFMIWLIAFSTTTFINVTSGLAISLGFTVLTIALREQFPKIFELGTDSKQNYFKPLNNYENLCKASDKVSILKFESPLHFANTTAFTDKITEMIEEICSTPTKVLNNVELDQKNDITKYEHSIILDCSAISYIDTMGLESLEKAAQECHSMNLAFYLVDVNDDVFKVIARHTDKKELVMEDIYPSIGDVLVNL</sequence>
<proteinExistence type="predicted"/>
<dbReference type="WBParaSite" id="RSKR_0001114000.1">
    <property type="protein sequence ID" value="RSKR_0001114000.1"/>
    <property type="gene ID" value="RSKR_0001114000"/>
</dbReference>
<protein>
    <submittedName>
        <fullName evidence="2">STAS domain-containing protein</fullName>
    </submittedName>
</protein>
<evidence type="ECO:0000313" key="1">
    <source>
        <dbReference type="Proteomes" id="UP000095286"/>
    </source>
</evidence>
<organism evidence="1 2">
    <name type="scientific">Rhabditophanes sp. KR3021</name>
    <dbReference type="NCBI Taxonomy" id="114890"/>
    <lineage>
        <taxon>Eukaryota</taxon>
        <taxon>Metazoa</taxon>
        <taxon>Ecdysozoa</taxon>
        <taxon>Nematoda</taxon>
        <taxon>Chromadorea</taxon>
        <taxon>Rhabditida</taxon>
        <taxon>Tylenchina</taxon>
        <taxon>Panagrolaimomorpha</taxon>
        <taxon>Strongyloidoidea</taxon>
        <taxon>Alloionematidae</taxon>
        <taxon>Rhabditophanes</taxon>
    </lineage>
</organism>
<name>A0AC35UFS2_9BILA</name>
<evidence type="ECO:0000313" key="2">
    <source>
        <dbReference type="WBParaSite" id="RSKR_0001114000.1"/>
    </source>
</evidence>
<reference evidence="2" key="1">
    <citation type="submission" date="2016-11" db="UniProtKB">
        <authorList>
            <consortium name="WormBaseParasite"/>
        </authorList>
    </citation>
    <scope>IDENTIFICATION</scope>
    <source>
        <strain evidence="2">KR3021</strain>
    </source>
</reference>
<dbReference type="Proteomes" id="UP000095286">
    <property type="component" value="Unplaced"/>
</dbReference>
<accession>A0AC35UFS2</accession>